<dbReference type="Gene3D" id="3.10.129.10">
    <property type="entry name" value="Hotdog Thioesterase"/>
    <property type="match status" value="1"/>
</dbReference>
<accession>A0A433V9N4</accession>
<dbReference type="CDD" id="cd00586">
    <property type="entry name" value="4HBT"/>
    <property type="match status" value="1"/>
</dbReference>
<dbReference type="AlphaFoldDB" id="A0A433V9N4"/>
<dbReference type="Pfam" id="PF13279">
    <property type="entry name" value="4HBT_2"/>
    <property type="match status" value="1"/>
</dbReference>
<dbReference type="SUPFAM" id="SSF54637">
    <property type="entry name" value="Thioesterase/thiol ester dehydrase-isomerase"/>
    <property type="match status" value="1"/>
</dbReference>
<evidence type="ECO:0000313" key="1">
    <source>
        <dbReference type="EMBL" id="RUT02783.1"/>
    </source>
</evidence>
<organism evidence="1 2">
    <name type="scientific">Dulcicalothrix desertica PCC 7102</name>
    <dbReference type="NCBI Taxonomy" id="232991"/>
    <lineage>
        <taxon>Bacteria</taxon>
        <taxon>Bacillati</taxon>
        <taxon>Cyanobacteriota</taxon>
        <taxon>Cyanophyceae</taxon>
        <taxon>Nostocales</taxon>
        <taxon>Calotrichaceae</taxon>
        <taxon>Dulcicalothrix</taxon>
    </lineage>
</organism>
<dbReference type="OrthoDB" id="513711at2"/>
<protein>
    <submittedName>
        <fullName evidence="1">4-hydroxybenzoyl-CoA thioesterase</fullName>
    </submittedName>
</protein>
<name>A0A433V9N4_9CYAN</name>
<reference evidence="1" key="2">
    <citation type="journal article" date="2019" name="Genome Biol. Evol.">
        <title>Day and night: Metabolic profiles and evolutionary relationships of six axenic non-marine cyanobacteria.</title>
        <authorList>
            <person name="Will S.E."/>
            <person name="Henke P."/>
            <person name="Boedeker C."/>
            <person name="Huang S."/>
            <person name="Brinkmann H."/>
            <person name="Rohde M."/>
            <person name="Jarek M."/>
            <person name="Friedl T."/>
            <person name="Seufert S."/>
            <person name="Schumacher M."/>
            <person name="Overmann J."/>
            <person name="Neumann-Schaal M."/>
            <person name="Petersen J."/>
        </authorList>
    </citation>
    <scope>NUCLEOTIDE SEQUENCE [LARGE SCALE GENOMIC DNA]</scope>
    <source>
        <strain evidence="1">PCC 7102</strain>
    </source>
</reference>
<keyword evidence="2" id="KW-1185">Reference proteome</keyword>
<dbReference type="EMBL" id="RSCL01000015">
    <property type="protein sequence ID" value="RUT02783.1"/>
    <property type="molecule type" value="Genomic_DNA"/>
</dbReference>
<comment type="caution">
    <text evidence="1">The sequence shown here is derived from an EMBL/GenBank/DDBJ whole genome shotgun (WGS) entry which is preliminary data.</text>
</comment>
<dbReference type="RefSeq" id="WP_127083965.1">
    <property type="nucleotide sequence ID" value="NZ_RSCL01000015.1"/>
</dbReference>
<proteinExistence type="predicted"/>
<reference evidence="1" key="1">
    <citation type="submission" date="2018-12" db="EMBL/GenBank/DDBJ databases">
        <authorList>
            <person name="Will S."/>
            <person name="Neumann-Schaal M."/>
            <person name="Henke P."/>
        </authorList>
    </citation>
    <scope>NUCLEOTIDE SEQUENCE</scope>
    <source>
        <strain evidence="1">PCC 7102</strain>
    </source>
</reference>
<gene>
    <name evidence="1" type="ORF">DSM106972_057030</name>
</gene>
<dbReference type="InterPro" id="IPR029069">
    <property type="entry name" value="HotDog_dom_sf"/>
</dbReference>
<sequence>MLTYEYIHIISFEETNLVGNVYYVNHLRWQGRCREMFLQEHAPCVLVELSNGLALATVKVSCEYFSELFAFDKIAIRMQLKELKQNRITMLFEYWRITNDSQELVARGEQQVACMRRQGKATVATPIPKALQEALYSYVAPDFNIHVISQKSN</sequence>
<dbReference type="Proteomes" id="UP000271624">
    <property type="component" value="Unassembled WGS sequence"/>
</dbReference>
<evidence type="ECO:0000313" key="2">
    <source>
        <dbReference type="Proteomes" id="UP000271624"/>
    </source>
</evidence>